<keyword evidence="1" id="KW-0175">Coiled coil</keyword>
<dbReference type="GO" id="GO:0016301">
    <property type="term" value="F:kinase activity"/>
    <property type="evidence" value="ECO:0007669"/>
    <property type="project" value="UniProtKB-KW"/>
</dbReference>
<dbReference type="OrthoDB" id="1143887at2"/>
<dbReference type="Proteomes" id="UP000239747">
    <property type="component" value="Unassembled WGS sequence"/>
</dbReference>
<keyword evidence="2" id="KW-0812">Transmembrane</keyword>
<gene>
    <name evidence="3" type="ORF">BST92_02600</name>
</gene>
<name>A0A2S7U8J1_9FLAO</name>
<accession>A0A2S7U8J1</accession>
<dbReference type="EMBL" id="MTPW01000001">
    <property type="protein sequence ID" value="PQJ30887.1"/>
    <property type="molecule type" value="Genomic_DNA"/>
</dbReference>
<dbReference type="SUPFAM" id="SSF55874">
    <property type="entry name" value="ATPase domain of HSP90 chaperone/DNA topoisomerase II/histidine kinase"/>
    <property type="match status" value="1"/>
</dbReference>
<sequence length="217" mass="24388">MEEILGLVSVGILVGLMVIYFLSELDRKQYNNSLINKNGELSRLQHQRDEITKELQLKVSEKTKIKEDAVALTYQFAASKNLFTLKDVEVATKQIQNYYKSALESNSTFKMNFPDKELLSFEPRETLSILTIINEGLHNAALYSNANYIFNIASIEDGNLNLITHDNGMGYDRNLVPNGDGIQTLRKVTQKLNGVLELTSTIGNGTVVNAQIPIDRF</sequence>
<evidence type="ECO:0000256" key="1">
    <source>
        <dbReference type="SAM" id="Coils"/>
    </source>
</evidence>
<proteinExistence type="predicted"/>
<comment type="caution">
    <text evidence="3">The sequence shown here is derived from an EMBL/GenBank/DDBJ whole genome shotgun (WGS) entry which is preliminary data.</text>
</comment>
<organism evidence="3 4">
    <name type="scientific">Nonlabens arenilitoris</name>
    <dbReference type="NCBI Taxonomy" id="1217969"/>
    <lineage>
        <taxon>Bacteria</taxon>
        <taxon>Pseudomonadati</taxon>
        <taxon>Bacteroidota</taxon>
        <taxon>Flavobacteriia</taxon>
        <taxon>Flavobacteriales</taxon>
        <taxon>Flavobacteriaceae</taxon>
        <taxon>Nonlabens</taxon>
    </lineage>
</organism>
<keyword evidence="4" id="KW-1185">Reference proteome</keyword>
<dbReference type="InterPro" id="IPR036890">
    <property type="entry name" value="HATPase_C_sf"/>
</dbReference>
<keyword evidence="2" id="KW-1133">Transmembrane helix</keyword>
<dbReference type="AlphaFoldDB" id="A0A2S7U8J1"/>
<keyword evidence="3" id="KW-0808">Transferase</keyword>
<reference evidence="3 4" key="1">
    <citation type="submission" date="2017-01" db="EMBL/GenBank/DDBJ databases">
        <title>Trade-off between light-utilization and light-protection in marine flavobacteria.</title>
        <authorList>
            <person name="Kumagai Y."/>
            <person name="Yoshizawa S."/>
            <person name="Kogure K."/>
            <person name="Iwasaki W."/>
        </authorList>
    </citation>
    <scope>NUCLEOTIDE SEQUENCE [LARGE SCALE GENOMIC DNA]</scope>
    <source>
        <strain evidence="3 4">KCTC 32109</strain>
    </source>
</reference>
<evidence type="ECO:0000313" key="4">
    <source>
        <dbReference type="Proteomes" id="UP000239747"/>
    </source>
</evidence>
<keyword evidence="2" id="KW-0472">Membrane</keyword>
<evidence type="ECO:0000256" key="2">
    <source>
        <dbReference type="SAM" id="Phobius"/>
    </source>
</evidence>
<feature type="transmembrane region" description="Helical" evidence="2">
    <location>
        <begin position="6"/>
        <end position="23"/>
    </location>
</feature>
<evidence type="ECO:0000313" key="3">
    <source>
        <dbReference type="EMBL" id="PQJ30887.1"/>
    </source>
</evidence>
<dbReference type="Gene3D" id="3.30.565.10">
    <property type="entry name" value="Histidine kinase-like ATPase, C-terminal domain"/>
    <property type="match status" value="1"/>
</dbReference>
<feature type="coiled-coil region" evidence="1">
    <location>
        <begin position="34"/>
        <end position="61"/>
    </location>
</feature>
<protein>
    <submittedName>
        <fullName evidence="3">Histidine kinase</fullName>
    </submittedName>
</protein>
<dbReference type="RefSeq" id="WP_105070050.1">
    <property type="nucleotide sequence ID" value="NZ_MTPW01000001.1"/>
</dbReference>
<keyword evidence="3" id="KW-0418">Kinase</keyword>